<dbReference type="AlphaFoldDB" id="A0A1Y2API7"/>
<sequence>MFNFKLFKFSLFTLYLNAIYCINITNLDVEVVSHIVDFQQCIQNCNVNNQTSDKNCKLDCYIDFGSLGYRNSFSSGVAPDKLMLDINKQVKAFKIPDVSDSNDVNSNDIKLNSLYNNAQSLIKSMNQKYIKIDVDYNDNAPLTRQNLLELFEDDKYLYDAFNYISNSTYSTLKQLTKSINENNQASSNIINTLLYTSLNNNYGDLIHKFTKNISGNITKNIIQNARTNFSKDKCITKCNLSTEHLSSVFSGAEQEFNEKVIDENSINEIHEHCLNQCDFINEVYELYGNMDTNEINNTYKMKRSMDKNKFNRSNELCNNKIICKKNQNDVMVCNYSDNTPFFNRIDGCSIPGMVNWSFAYDKTILLPACNGHDACYHCNPVDSDPSSTNESLGTEEYLSCNNKLRQNGEKLCNNYNFGSSFDTIKGKVKCLQEVESMVLAVDVAGWKSYTGDRNVVNSDTTHCICNRGVREISAQNFLINK</sequence>
<comment type="caution">
    <text evidence="2">The sequence shown here is derived from an EMBL/GenBank/DDBJ whole genome shotgun (WGS) entry which is preliminary data.</text>
</comment>
<keyword evidence="3" id="KW-1185">Reference proteome</keyword>
<feature type="signal peptide" evidence="1">
    <location>
        <begin position="1"/>
        <end position="21"/>
    </location>
</feature>
<dbReference type="Proteomes" id="UP000193920">
    <property type="component" value="Unassembled WGS sequence"/>
</dbReference>
<name>A0A1Y2API7_9FUNG</name>
<dbReference type="Gene3D" id="1.20.90.10">
    <property type="entry name" value="Phospholipase A2 domain"/>
    <property type="match status" value="1"/>
</dbReference>
<evidence type="ECO:0000313" key="3">
    <source>
        <dbReference type="Proteomes" id="UP000193920"/>
    </source>
</evidence>
<protein>
    <submittedName>
        <fullName evidence="2">Uncharacterized protein</fullName>
    </submittedName>
</protein>
<dbReference type="EMBL" id="MCOG01000229">
    <property type="protein sequence ID" value="ORY23865.1"/>
    <property type="molecule type" value="Genomic_DNA"/>
</dbReference>
<dbReference type="GO" id="GO:0006644">
    <property type="term" value="P:phospholipid metabolic process"/>
    <property type="evidence" value="ECO:0007669"/>
    <property type="project" value="InterPro"/>
</dbReference>
<organism evidence="2 3">
    <name type="scientific">Neocallimastix californiae</name>
    <dbReference type="NCBI Taxonomy" id="1754190"/>
    <lineage>
        <taxon>Eukaryota</taxon>
        <taxon>Fungi</taxon>
        <taxon>Fungi incertae sedis</taxon>
        <taxon>Chytridiomycota</taxon>
        <taxon>Chytridiomycota incertae sedis</taxon>
        <taxon>Neocallimastigomycetes</taxon>
        <taxon>Neocallimastigales</taxon>
        <taxon>Neocallimastigaceae</taxon>
        <taxon>Neocallimastix</taxon>
    </lineage>
</organism>
<evidence type="ECO:0000256" key="1">
    <source>
        <dbReference type="SAM" id="SignalP"/>
    </source>
</evidence>
<feature type="chain" id="PRO_5012711383" evidence="1">
    <location>
        <begin position="22"/>
        <end position="481"/>
    </location>
</feature>
<reference evidence="2 3" key="1">
    <citation type="submission" date="2016-08" db="EMBL/GenBank/DDBJ databases">
        <title>A Parts List for Fungal Cellulosomes Revealed by Comparative Genomics.</title>
        <authorList>
            <consortium name="DOE Joint Genome Institute"/>
            <person name="Haitjema C.H."/>
            <person name="Gilmore S.P."/>
            <person name="Henske J.K."/>
            <person name="Solomon K.V."/>
            <person name="De Groot R."/>
            <person name="Kuo A."/>
            <person name="Mondo S.J."/>
            <person name="Salamov A.A."/>
            <person name="Labutti K."/>
            <person name="Zhao Z."/>
            <person name="Chiniquy J."/>
            <person name="Barry K."/>
            <person name="Brewer H.M."/>
            <person name="Purvine S.O."/>
            <person name="Wright A.T."/>
            <person name="Boxma B."/>
            <person name="Van Alen T."/>
            <person name="Hackstein J.H."/>
            <person name="Baker S.E."/>
            <person name="Grigoriev I.V."/>
            <person name="O'Malley M.A."/>
        </authorList>
    </citation>
    <scope>NUCLEOTIDE SEQUENCE [LARGE SCALE GENOMIC DNA]</scope>
    <source>
        <strain evidence="2 3">G1</strain>
    </source>
</reference>
<keyword evidence="1" id="KW-0732">Signal</keyword>
<accession>A0A1Y2API7</accession>
<proteinExistence type="predicted"/>
<dbReference type="OrthoDB" id="2145798at2759"/>
<dbReference type="GO" id="GO:0004623">
    <property type="term" value="F:phospholipase A2 activity"/>
    <property type="evidence" value="ECO:0007669"/>
    <property type="project" value="InterPro"/>
</dbReference>
<dbReference type="GO" id="GO:0050482">
    <property type="term" value="P:arachidonate secretion"/>
    <property type="evidence" value="ECO:0007669"/>
    <property type="project" value="InterPro"/>
</dbReference>
<gene>
    <name evidence="2" type="ORF">LY90DRAFT_675410</name>
</gene>
<dbReference type="InterPro" id="IPR036444">
    <property type="entry name" value="PLipase_A2_dom_sf"/>
</dbReference>
<evidence type="ECO:0000313" key="2">
    <source>
        <dbReference type="EMBL" id="ORY23865.1"/>
    </source>
</evidence>